<dbReference type="AlphaFoldDB" id="A6P1E7"/>
<dbReference type="STRING" id="411467.BACCAP_04315"/>
<dbReference type="InterPro" id="IPR017941">
    <property type="entry name" value="Rieske_2Fe-2S"/>
</dbReference>
<keyword evidence="4" id="KW-0411">Iron-sulfur</keyword>
<sequence length="466" mass="51744">MLSDSPYVLSTDDSGHTFLLLKKTTCNMIIWRQRMTSLWERTWEHTNFAPLEGDVNTDVLIIGGGMAGVLCAYLLDHAGVPYMLAEAETVCSGITKNTTAKLTSQHGLIYDKLIRTLGVERAKGYLSANQEALQKYRVLCRGIDCDFEEKSAYVYALNDRRKLEQELAALEKLGFHGEFVEHLPLPFSTAGAVKFSNQAQFHPLKFVSAISKGLHIYEHTPVRELIGTTAVTNRGKITAKNIIVATHFPFLNKHGSYFIKLYQRRSYVIALEHAANVDGMYIDEAEDGLSFRNYGDLLLIGGGGHRTGKQGGAWKELRGFAGRYYPNAAEKYHWATQDCMSLDSVPYIGPYSASTSNLYVATGFNKWGMTSSMVSAMILSDLVQGKKNPYADVFSPSRSILHPQLAVNGLEAMVSLLTPTSKRCPHLGCALKWNPQEHTWDCPCHGSRFTEEGKLIDNPATGNLEL</sequence>
<dbReference type="Pfam" id="PF01266">
    <property type="entry name" value="DAO"/>
    <property type="match status" value="1"/>
</dbReference>
<dbReference type="Proteomes" id="UP000003639">
    <property type="component" value="Unassembled WGS sequence"/>
</dbReference>
<dbReference type="eggNOG" id="COG0723">
    <property type="taxonomic scope" value="Bacteria"/>
</dbReference>
<reference evidence="6 7" key="1">
    <citation type="submission" date="2007-04" db="EMBL/GenBank/DDBJ databases">
        <authorList>
            <person name="Fulton L."/>
            <person name="Clifton S."/>
            <person name="Fulton B."/>
            <person name="Xu J."/>
            <person name="Minx P."/>
            <person name="Pepin K.H."/>
            <person name="Johnson M."/>
            <person name="Thiruvilangam P."/>
            <person name="Bhonagiri V."/>
            <person name="Nash W.E."/>
            <person name="Mardis E.R."/>
            <person name="Wilson R.K."/>
        </authorList>
    </citation>
    <scope>NUCLEOTIDE SEQUENCE [LARGE SCALE GENOMIC DNA]</scope>
    <source>
        <strain evidence="6 7">ATCC 29799</strain>
    </source>
</reference>
<dbReference type="PANTHER" id="PTHR13847">
    <property type="entry name" value="SARCOSINE DEHYDROGENASE-RELATED"/>
    <property type="match status" value="1"/>
</dbReference>
<dbReference type="GO" id="GO:0051537">
    <property type="term" value="F:2 iron, 2 sulfur cluster binding"/>
    <property type="evidence" value="ECO:0007669"/>
    <property type="project" value="UniProtKB-KW"/>
</dbReference>
<dbReference type="eggNOG" id="COG0665">
    <property type="taxonomic scope" value="Bacteria"/>
</dbReference>
<dbReference type="GO" id="GO:0046872">
    <property type="term" value="F:metal ion binding"/>
    <property type="evidence" value="ECO:0007669"/>
    <property type="project" value="UniProtKB-KW"/>
</dbReference>
<evidence type="ECO:0000256" key="1">
    <source>
        <dbReference type="ARBA" id="ARBA00022714"/>
    </source>
</evidence>
<accession>A6P1E7</accession>
<name>A6P1E7_9FIRM</name>
<evidence type="ECO:0000256" key="3">
    <source>
        <dbReference type="ARBA" id="ARBA00023004"/>
    </source>
</evidence>
<keyword evidence="7" id="KW-1185">Reference proteome</keyword>
<dbReference type="PRINTS" id="PR00420">
    <property type="entry name" value="RNGMNOXGNASE"/>
</dbReference>
<evidence type="ECO:0000313" key="7">
    <source>
        <dbReference type="Proteomes" id="UP000003639"/>
    </source>
</evidence>
<dbReference type="InterPro" id="IPR036188">
    <property type="entry name" value="FAD/NAD-bd_sf"/>
</dbReference>
<dbReference type="InterPro" id="IPR036922">
    <property type="entry name" value="Rieske_2Fe-2S_sf"/>
</dbReference>
<dbReference type="Gene3D" id="2.102.10.10">
    <property type="entry name" value="Rieske [2Fe-2S] iron-sulphur domain"/>
    <property type="match status" value="1"/>
</dbReference>
<protein>
    <recommendedName>
        <fullName evidence="5">Rieske domain-containing protein</fullName>
    </recommendedName>
</protein>
<evidence type="ECO:0000256" key="4">
    <source>
        <dbReference type="ARBA" id="ARBA00023014"/>
    </source>
</evidence>
<keyword evidence="2" id="KW-0479">Metal-binding</keyword>
<evidence type="ECO:0000313" key="6">
    <source>
        <dbReference type="EMBL" id="EDM97840.1"/>
    </source>
</evidence>
<reference evidence="6 7" key="2">
    <citation type="submission" date="2007-06" db="EMBL/GenBank/DDBJ databases">
        <title>Draft genome sequence of Pseudoflavonifractor capillosus ATCC 29799.</title>
        <authorList>
            <person name="Sudarsanam P."/>
            <person name="Ley R."/>
            <person name="Guruge J."/>
            <person name="Turnbaugh P.J."/>
            <person name="Mahowald M."/>
            <person name="Liep D."/>
            <person name="Gordon J."/>
        </authorList>
    </citation>
    <scope>NUCLEOTIDE SEQUENCE [LARGE SCALE GENOMIC DNA]</scope>
    <source>
        <strain evidence="6 7">ATCC 29799</strain>
    </source>
</reference>
<evidence type="ECO:0000259" key="5">
    <source>
        <dbReference type="PROSITE" id="PS51296"/>
    </source>
</evidence>
<dbReference type="SUPFAM" id="SSF51905">
    <property type="entry name" value="FAD/NAD(P)-binding domain"/>
    <property type="match status" value="1"/>
</dbReference>
<comment type="caution">
    <text evidence="6">The sequence shown here is derived from an EMBL/GenBank/DDBJ whole genome shotgun (WGS) entry which is preliminary data.</text>
</comment>
<dbReference type="GO" id="GO:0004497">
    <property type="term" value="F:monooxygenase activity"/>
    <property type="evidence" value="ECO:0007669"/>
    <property type="project" value="UniProtKB-ARBA"/>
</dbReference>
<keyword evidence="1" id="KW-0001">2Fe-2S</keyword>
<dbReference type="PROSITE" id="PS51296">
    <property type="entry name" value="RIESKE"/>
    <property type="match status" value="1"/>
</dbReference>
<keyword evidence="3" id="KW-0408">Iron</keyword>
<evidence type="ECO:0000256" key="2">
    <source>
        <dbReference type="ARBA" id="ARBA00022723"/>
    </source>
</evidence>
<dbReference type="Gene3D" id="3.50.50.60">
    <property type="entry name" value="FAD/NAD(P)-binding domain"/>
    <property type="match status" value="1"/>
</dbReference>
<dbReference type="Pfam" id="PF00355">
    <property type="entry name" value="Rieske"/>
    <property type="match status" value="1"/>
</dbReference>
<dbReference type="GO" id="GO:0016705">
    <property type="term" value="F:oxidoreductase activity, acting on paired donors, with incorporation or reduction of molecular oxygen"/>
    <property type="evidence" value="ECO:0007669"/>
    <property type="project" value="UniProtKB-ARBA"/>
</dbReference>
<dbReference type="InterPro" id="IPR006076">
    <property type="entry name" value="FAD-dep_OxRdtase"/>
</dbReference>
<dbReference type="SUPFAM" id="SSF50022">
    <property type="entry name" value="ISP domain"/>
    <property type="match status" value="1"/>
</dbReference>
<dbReference type="EMBL" id="AAXG02000047">
    <property type="protein sequence ID" value="EDM97840.1"/>
    <property type="molecule type" value="Genomic_DNA"/>
</dbReference>
<dbReference type="GO" id="GO:0005737">
    <property type="term" value="C:cytoplasm"/>
    <property type="evidence" value="ECO:0007669"/>
    <property type="project" value="TreeGrafter"/>
</dbReference>
<gene>
    <name evidence="6" type="ORF">BACCAP_04315</name>
</gene>
<organism evidence="6 7">
    <name type="scientific">Pseudoflavonifractor capillosus ATCC 29799</name>
    <dbReference type="NCBI Taxonomy" id="411467"/>
    <lineage>
        <taxon>Bacteria</taxon>
        <taxon>Bacillati</taxon>
        <taxon>Bacillota</taxon>
        <taxon>Clostridia</taxon>
        <taxon>Eubacteriales</taxon>
        <taxon>Oscillospiraceae</taxon>
        <taxon>Pseudoflavonifractor</taxon>
    </lineage>
</organism>
<feature type="domain" description="Rieske" evidence="5">
    <location>
        <begin position="420"/>
        <end position="466"/>
    </location>
</feature>
<proteinExistence type="predicted"/>
<dbReference type="PANTHER" id="PTHR13847:SF274">
    <property type="entry name" value="RIESKE 2FE-2S IRON-SULFUR PROTEIN YHFW-RELATED"/>
    <property type="match status" value="1"/>
</dbReference>
<dbReference type="Gene3D" id="3.30.9.10">
    <property type="entry name" value="D-Amino Acid Oxidase, subunit A, domain 2"/>
    <property type="match status" value="1"/>
</dbReference>